<evidence type="ECO:0000313" key="2">
    <source>
        <dbReference type="Proteomes" id="UP000887572"/>
    </source>
</evidence>
<accession>A0A914I3G6</accession>
<feature type="region of interest" description="Disordered" evidence="1">
    <location>
        <begin position="45"/>
        <end position="84"/>
    </location>
</feature>
<feature type="compositionally biased region" description="Basic and acidic residues" evidence="1">
    <location>
        <begin position="73"/>
        <end position="84"/>
    </location>
</feature>
<dbReference type="AlphaFoldDB" id="A0A914I3G6"/>
<name>A0A914I3G6_GLORO</name>
<reference evidence="3" key="1">
    <citation type="submission" date="2022-11" db="UniProtKB">
        <authorList>
            <consortium name="WormBaseParasite"/>
        </authorList>
    </citation>
    <scope>IDENTIFICATION</scope>
</reference>
<proteinExistence type="predicted"/>
<organism evidence="2 3">
    <name type="scientific">Globodera rostochiensis</name>
    <name type="common">Golden nematode worm</name>
    <name type="synonym">Heterodera rostochiensis</name>
    <dbReference type="NCBI Taxonomy" id="31243"/>
    <lineage>
        <taxon>Eukaryota</taxon>
        <taxon>Metazoa</taxon>
        <taxon>Ecdysozoa</taxon>
        <taxon>Nematoda</taxon>
        <taxon>Chromadorea</taxon>
        <taxon>Rhabditida</taxon>
        <taxon>Tylenchina</taxon>
        <taxon>Tylenchomorpha</taxon>
        <taxon>Tylenchoidea</taxon>
        <taxon>Heteroderidae</taxon>
        <taxon>Heteroderinae</taxon>
        <taxon>Globodera</taxon>
    </lineage>
</organism>
<evidence type="ECO:0000256" key="1">
    <source>
        <dbReference type="SAM" id="MobiDB-lite"/>
    </source>
</evidence>
<dbReference type="Proteomes" id="UP000887572">
    <property type="component" value="Unplaced"/>
</dbReference>
<keyword evidence="2" id="KW-1185">Reference proteome</keyword>
<dbReference type="WBParaSite" id="Gr19_v10_g7155.t1">
    <property type="protein sequence ID" value="Gr19_v10_g7155.t1"/>
    <property type="gene ID" value="Gr19_v10_g7155"/>
</dbReference>
<protein>
    <submittedName>
        <fullName evidence="3">Uncharacterized protein</fullName>
    </submittedName>
</protein>
<evidence type="ECO:0000313" key="3">
    <source>
        <dbReference type="WBParaSite" id="Gr19_v10_g7155.t1"/>
    </source>
</evidence>
<sequence>MNTYKSVQNDGKRRRRWVGNIGTNLGIFATLQSLLDFVYVGGSRSGGAQQNEEIGDSDKANQLPPTAPGGGGEGDHHPSEKDSEVDWDSLNQFTFIVAKSVRQPPDGDGGLTLLGQILLFNCPRKAHVYTLHPCPEGNFVLSAA</sequence>